<dbReference type="Pfam" id="PF07047">
    <property type="entry name" value="OPA3"/>
    <property type="match status" value="1"/>
</dbReference>
<dbReference type="PANTHER" id="PTHR12499">
    <property type="entry name" value="OPTIC ATROPHY 3 PROTEIN OPA3"/>
    <property type="match status" value="1"/>
</dbReference>
<dbReference type="EMBL" id="GG662523">
    <property type="protein sequence ID" value="EAS02797.1"/>
    <property type="molecule type" value="Genomic_DNA"/>
</dbReference>
<evidence type="ECO:0000256" key="1">
    <source>
        <dbReference type="ARBA" id="ARBA00007584"/>
    </source>
</evidence>
<protein>
    <submittedName>
        <fullName evidence="4">Optic atrophy 3 protein</fullName>
    </submittedName>
</protein>
<dbReference type="GO" id="GO:0005739">
    <property type="term" value="C:mitochondrion"/>
    <property type="evidence" value="ECO:0007669"/>
    <property type="project" value="TreeGrafter"/>
</dbReference>
<evidence type="ECO:0000256" key="3">
    <source>
        <dbReference type="SAM" id="Coils"/>
    </source>
</evidence>
<accession>I7LWT1</accession>
<dbReference type="GO" id="GO:0019216">
    <property type="term" value="P:regulation of lipid metabolic process"/>
    <property type="evidence" value="ECO:0007669"/>
    <property type="project" value="TreeGrafter"/>
</dbReference>
<keyword evidence="2 3" id="KW-0175">Coiled coil</keyword>
<dbReference type="Proteomes" id="UP000009168">
    <property type="component" value="Unassembled WGS sequence"/>
</dbReference>
<organism evidence="4 5">
    <name type="scientific">Tetrahymena thermophila (strain SB210)</name>
    <dbReference type="NCBI Taxonomy" id="312017"/>
    <lineage>
        <taxon>Eukaryota</taxon>
        <taxon>Sar</taxon>
        <taxon>Alveolata</taxon>
        <taxon>Ciliophora</taxon>
        <taxon>Intramacronucleata</taxon>
        <taxon>Oligohymenophorea</taxon>
        <taxon>Hymenostomatida</taxon>
        <taxon>Tetrahymenina</taxon>
        <taxon>Tetrahymenidae</taxon>
        <taxon>Tetrahymena</taxon>
    </lineage>
</organism>
<gene>
    <name evidence="4" type="ORF">TTHERM_00348870</name>
</gene>
<dbReference type="RefSeq" id="XP_001023042.1">
    <property type="nucleotide sequence ID" value="XM_001023042.1"/>
</dbReference>
<evidence type="ECO:0000313" key="5">
    <source>
        <dbReference type="Proteomes" id="UP000009168"/>
    </source>
</evidence>
<dbReference type="HOGENOM" id="CLU_1424132_0_0_1"/>
<evidence type="ECO:0000256" key="2">
    <source>
        <dbReference type="ARBA" id="ARBA00023054"/>
    </source>
</evidence>
<dbReference type="AlphaFoldDB" id="I7LWT1"/>
<reference evidence="5" key="1">
    <citation type="journal article" date="2006" name="PLoS Biol.">
        <title>Macronuclear genome sequence of the ciliate Tetrahymena thermophila, a model eukaryote.</title>
        <authorList>
            <person name="Eisen J.A."/>
            <person name="Coyne R.S."/>
            <person name="Wu M."/>
            <person name="Wu D."/>
            <person name="Thiagarajan M."/>
            <person name="Wortman J.R."/>
            <person name="Badger J.H."/>
            <person name="Ren Q."/>
            <person name="Amedeo P."/>
            <person name="Jones K.M."/>
            <person name="Tallon L.J."/>
            <person name="Delcher A.L."/>
            <person name="Salzberg S.L."/>
            <person name="Silva J.C."/>
            <person name="Haas B.J."/>
            <person name="Majoros W.H."/>
            <person name="Farzad M."/>
            <person name="Carlton J.M."/>
            <person name="Smith R.K. Jr."/>
            <person name="Garg J."/>
            <person name="Pearlman R.E."/>
            <person name="Karrer K.M."/>
            <person name="Sun L."/>
            <person name="Manning G."/>
            <person name="Elde N.C."/>
            <person name="Turkewitz A.P."/>
            <person name="Asai D.J."/>
            <person name="Wilkes D.E."/>
            <person name="Wang Y."/>
            <person name="Cai H."/>
            <person name="Collins K."/>
            <person name="Stewart B.A."/>
            <person name="Lee S.R."/>
            <person name="Wilamowska K."/>
            <person name="Weinberg Z."/>
            <person name="Ruzzo W.L."/>
            <person name="Wloga D."/>
            <person name="Gaertig J."/>
            <person name="Frankel J."/>
            <person name="Tsao C.-C."/>
            <person name="Gorovsky M.A."/>
            <person name="Keeling P.J."/>
            <person name="Waller R.F."/>
            <person name="Patron N.J."/>
            <person name="Cherry J.M."/>
            <person name="Stover N.A."/>
            <person name="Krieger C.J."/>
            <person name="del Toro C."/>
            <person name="Ryder H.F."/>
            <person name="Williamson S.C."/>
            <person name="Barbeau R.A."/>
            <person name="Hamilton E.P."/>
            <person name="Orias E."/>
        </authorList>
    </citation>
    <scope>NUCLEOTIDE SEQUENCE [LARGE SCALE GENOMIC DNA]</scope>
    <source>
        <strain evidence="5">SB210</strain>
    </source>
</reference>
<comment type="similarity">
    <text evidence="1">Belongs to the OPA3 family.</text>
</comment>
<keyword evidence="5" id="KW-1185">Reference proteome</keyword>
<dbReference type="OMA" id="WEAWINR"/>
<dbReference type="KEGG" id="tet:TTHERM_00348870"/>
<name>I7LWT1_TETTS</name>
<evidence type="ECO:0000313" key="4">
    <source>
        <dbReference type="EMBL" id="EAS02797.1"/>
    </source>
</evidence>
<dbReference type="InterPro" id="IPR010754">
    <property type="entry name" value="OPA3-like"/>
</dbReference>
<dbReference type="PANTHER" id="PTHR12499:SF0">
    <property type="entry name" value="OPTIC ATROPHY 3 PROTEIN"/>
    <property type="match status" value="1"/>
</dbReference>
<feature type="coiled-coil region" evidence="3">
    <location>
        <begin position="99"/>
        <end position="133"/>
    </location>
</feature>
<dbReference type="GeneID" id="7836831"/>
<proteinExistence type="inferred from homology"/>
<sequence>MLPLLKALSLVGKVFSRPIVVIFKVGIQKIGGTPRETLVRWGNIIYNWEAWINRRFLGYEGKVKEVLLSDEKALENFANFFIEVVIVYGVIGYITISQGIQKHREMQEEKERKDRLEEEVYYLNRQKNEIKKELEVLRARWDAQQQMWNSVVQGQNQIFDKHLQTSIENQINIAKLNEKVFQMETILNRIH</sequence>
<dbReference type="InParanoid" id="I7LWT1"/>